<feature type="domain" description="Signal transduction histidine kinase subgroup 3 dimerisation and phosphoacceptor" evidence="11">
    <location>
        <begin position="328"/>
        <end position="391"/>
    </location>
</feature>
<keyword evidence="5" id="KW-0547">Nucleotide-binding</keyword>
<evidence type="ECO:0000313" key="12">
    <source>
        <dbReference type="EMBL" id="MBE1560425.1"/>
    </source>
</evidence>
<dbReference type="Pfam" id="PF07730">
    <property type="entry name" value="HisKA_3"/>
    <property type="match status" value="1"/>
</dbReference>
<evidence type="ECO:0000256" key="3">
    <source>
        <dbReference type="ARBA" id="ARBA00022553"/>
    </source>
</evidence>
<evidence type="ECO:0000259" key="11">
    <source>
        <dbReference type="Pfam" id="PF07730"/>
    </source>
</evidence>
<keyword evidence="13" id="KW-1185">Reference proteome</keyword>
<dbReference type="GO" id="GO:0016301">
    <property type="term" value="F:kinase activity"/>
    <property type="evidence" value="ECO:0007669"/>
    <property type="project" value="UniProtKB-KW"/>
</dbReference>
<proteinExistence type="predicted"/>
<dbReference type="Gene3D" id="3.30.565.10">
    <property type="entry name" value="Histidine kinase-like ATPase, C-terminal domain"/>
    <property type="match status" value="1"/>
</dbReference>
<feature type="transmembrane region" description="Helical" evidence="9">
    <location>
        <begin position="224"/>
        <end position="243"/>
    </location>
</feature>
<evidence type="ECO:0000313" key="13">
    <source>
        <dbReference type="Proteomes" id="UP000661607"/>
    </source>
</evidence>
<dbReference type="Gene3D" id="1.20.5.1930">
    <property type="match status" value="1"/>
</dbReference>
<feature type="transmembrane region" description="Helical" evidence="9">
    <location>
        <begin position="126"/>
        <end position="144"/>
    </location>
</feature>
<feature type="transmembrane region" description="Helical" evidence="9">
    <location>
        <begin position="156"/>
        <end position="178"/>
    </location>
</feature>
<comment type="caution">
    <text evidence="12">The sequence shown here is derived from an EMBL/GenBank/DDBJ whole genome shotgun (WGS) entry which is preliminary data.</text>
</comment>
<keyword evidence="6 12" id="KW-0418">Kinase</keyword>
<dbReference type="Proteomes" id="UP000661607">
    <property type="component" value="Unassembled WGS sequence"/>
</dbReference>
<feature type="transmembrane region" description="Helical" evidence="9">
    <location>
        <begin position="276"/>
        <end position="297"/>
    </location>
</feature>
<feature type="transmembrane region" description="Helical" evidence="9">
    <location>
        <begin position="249"/>
        <end position="269"/>
    </location>
</feature>
<sequence length="531" mass="54748">MRWRGLAPDVLLATSGVALDLMMSGKAGGASAPDWLVPLFAVLVGAPMGLVRSRPVAVSLYLAAFLVFTDQIDAFASNTAQILLCVAIGAAGYLRGWGATVATVVAGALATGVNIADPGLAFTSGAWFYSAGIALLPALIGRYLRGPAGRLKEPELTPDVLLAGAGVAVAVLGTWPAWHTSPQPAWVIVSFVVLAGLALGVARRLPAAVFVIEGAVLLLANQELSGATSTVQVLMLIAVGVFAMRVASWFWNLVVYVAASSMASVVVIGSDTDVTALRVVLMLVVVATPIAIGRYAGASQSAAEAERLRVRESERLAIAQLRADQLAERERIAREVHDIVAHHVGAMVLRAGAARYAAPDGPVADALNDIKETGHQVLEDLRGLLDVLRDPGGDATLLADPADVVTESAERMIAAGLLVDLDVDPALSEAPLVARASAARIVQEGLTNVLKHAGPGTAVRVGLAAGDGELVVEVSNGRPPTVREPLPSSGQGLAGMRERAKALGGTLSAGPDAGGWRLSVTLPYPKPKVTT</sequence>
<evidence type="ECO:0000259" key="10">
    <source>
        <dbReference type="Pfam" id="PF02518"/>
    </source>
</evidence>
<evidence type="ECO:0000256" key="1">
    <source>
        <dbReference type="ARBA" id="ARBA00000085"/>
    </source>
</evidence>
<feature type="domain" description="Histidine kinase/HSP90-like ATPase" evidence="10">
    <location>
        <begin position="438"/>
        <end position="525"/>
    </location>
</feature>
<dbReference type="SUPFAM" id="SSF55874">
    <property type="entry name" value="ATPase domain of HSP90 chaperone/DNA topoisomerase II/histidine kinase"/>
    <property type="match status" value="1"/>
</dbReference>
<keyword evidence="8" id="KW-0902">Two-component regulatory system</keyword>
<accession>A0ABR9KEM1</accession>
<feature type="transmembrane region" description="Helical" evidence="9">
    <location>
        <begin position="184"/>
        <end position="203"/>
    </location>
</feature>
<feature type="transmembrane region" description="Helical" evidence="9">
    <location>
        <begin position="39"/>
        <end position="68"/>
    </location>
</feature>
<evidence type="ECO:0000256" key="5">
    <source>
        <dbReference type="ARBA" id="ARBA00022741"/>
    </source>
</evidence>
<keyword evidence="9" id="KW-0472">Membrane</keyword>
<dbReference type="PANTHER" id="PTHR24421:SF10">
    <property type="entry name" value="NITRATE_NITRITE SENSOR PROTEIN NARQ"/>
    <property type="match status" value="1"/>
</dbReference>
<dbReference type="InterPro" id="IPR003594">
    <property type="entry name" value="HATPase_dom"/>
</dbReference>
<reference evidence="12 13" key="1">
    <citation type="submission" date="2020-10" db="EMBL/GenBank/DDBJ databases">
        <title>Sequencing the genomes of 1000 actinobacteria strains.</title>
        <authorList>
            <person name="Klenk H.-P."/>
        </authorList>
    </citation>
    <scope>NUCLEOTIDE SEQUENCE [LARGE SCALE GENOMIC DNA]</scope>
    <source>
        <strain evidence="12 13">DSM 43748</strain>
    </source>
</reference>
<name>A0ABR9KEM1_9ACTN</name>
<keyword evidence="7" id="KW-0067">ATP-binding</keyword>
<dbReference type="InterPro" id="IPR011712">
    <property type="entry name" value="Sig_transdc_His_kin_sub3_dim/P"/>
</dbReference>
<evidence type="ECO:0000256" key="2">
    <source>
        <dbReference type="ARBA" id="ARBA00012438"/>
    </source>
</evidence>
<protein>
    <recommendedName>
        <fullName evidence="2">histidine kinase</fullName>
        <ecNumber evidence="2">2.7.13.3</ecNumber>
    </recommendedName>
</protein>
<evidence type="ECO:0000256" key="8">
    <source>
        <dbReference type="ARBA" id="ARBA00023012"/>
    </source>
</evidence>
<organism evidence="12 13">
    <name type="scientific">Nonomuraea africana</name>
    <dbReference type="NCBI Taxonomy" id="46171"/>
    <lineage>
        <taxon>Bacteria</taxon>
        <taxon>Bacillati</taxon>
        <taxon>Actinomycetota</taxon>
        <taxon>Actinomycetes</taxon>
        <taxon>Streptosporangiales</taxon>
        <taxon>Streptosporangiaceae</taxon>
        <taxon>Nonomuraea</taxon>
    </lineage>
</organism>
<dbReference type="CDD" id="cd16917">
    <property type="entry name" value="HATPase_UhpB-NarQ-NarX-like"/>
    <property type="match status" value="1"/>
</dbReference>
<comment type="catalytic activity">
    <reaction evidence="1">
        <text>ATP + protein L-histidine = ADP + protein N-phospho-L-histidine.</text>
        <dbReference type="EC" id="2.7.13.3"/>
    </reaction>
</comment>
<evidence type="ECO:0000256" key="7">
    <source>
        <dbReference type="ARBA" id="ARBA00022840"/>
    </source>
</evidence>
<dbReference type="InterPro" id="IPR050482">
    <property type="entry name" value="Sensor_HK_TwoCompSys"/>
</dbReference>
<keyword evidence="9" id="KW-0812">Transmembrane</keyword>
<dbReference type="EMBL" id="JADBEF010000001">
    <property type="protein sequence ID" value="MBE1560425.1"/>
    <property type="molecule type" value="Genomic_DNA"/>
</dbReference>
<gene>
    <name evidence="12" type="ORF">H4W81_003204</name>
</gene>
<keyword evidence="3" id="KW-0597">Phosphoprotein</keyword>
<dbReference type="RefSeq" id="WP_225958646.1">
    <property type="nucleotide sequence ID" value="NZ_BAAASY010000035.1"/>
</dbReference>
<dbReference type="PANTHER" id="PTHR24421">
    <property type="entry name" value="NITRATE/NITRITE SENSOR PROTEIN NARX-RELATED"/>
    <property type="match status" value="1"/>
</dbReference>
<dbReference type="EC" id="2.7.13.3" evidence="2"/>
<feature type="transmembrane region" description="Helical" evidence="9">
    <location>
        <begin position="80"/>
        <end position="106"/>
    </location>
</feature>
<dbReference type="Pfam" id="PF02518">
    <property type="entry name" value="HATPase_c"/>
    <property type="match status" value="1"/>
</dbReference>
<dbReference type="InterPro" id="IPR036890">
    <property type="entry name" value="HATPase_C_sf"/>
</dbReference>
<evidence type="ECO:0000256" key="4">
    <source>
        <dbReference type="ARBA" id="ARBA00022679"/>
    </source>
</evidence>
<keyword evidence="4" id="KW-0808">Transferase</keyword>
<keyword evidence="9" id="KW-1133">Transmembrane helix</keyword>
<evidence type="ECO:0000256" key="9">
    <source>
        <dbReference type="SAM" id="Phobius"/>
    </source>
</evidence>
<evidence type="ECO:0000256" key="6">
    <source>
        <dbReference type="ARBA" id="ARBA00022777"/>
    </source>
</evidence>